<reference evidence="1" key="1">
    <citation type="submission" date="2019-08" db="EMBL/GenBank/DDBJ databases">
        <authorList>
            <person name="Kucharzyk K."/>
            <person name="Murdoch R.W."/>
            <person name="Higgins S."/>
            <person name="Loffler F."/>
        </authorList>
    </citation>
    <scope>NUCLEOTIDE SEQUENCE</scope>
</reference>
<accession>A0A644ZRM6</accession>
<proteinExistence type="predicted"/>
<name>A0A644ZRM6_9ZZZZ</name>
<comment type="caution">
    <text evidence="1">The sequence shown here is derived from an EMBL/GenBank/DDBJ whole genome shotgun (WGS) entry which is preliminary data.</text>
</comment>
<organism evidence="1">
    <name type="scientific">bioreactor metagenome</name>
    <dbReference type="NCBI Taxonomy" id="1076179"/>
    <lineage>
        <taxon>unclassified sequences</taxon>
        <taxon>metagenomes</taxon>
        <taxon>ecological metagenomes</taxon>
    </lineage>
</organism>
<dbReference type="EMBL" id="VSSQ01010096">
    <property type="protein sequence ID" value="MPM43416.1"/>
    <property type="molecule type" value="Genomic_DNA"/>
</dbReference>
<protein>
    <submittedName>
        <fullName evidence="1">Uncharacterized protein</fullName>
    </submittedName>
</protein>
<evidence type="ECO:0000313" key="1">
    <source>
        <dbReference type="EMBL" id="MPM43416.1"/>
    </source>
</evidence>
<gene>
    <name evidence="1" type="ORF">SDC9_90089</name>
</gene>
<dbReference type="AlphaFoldDB" id="A0A644ZRM6"/>
<sequence length="177" mass="19434">MAVEKLTFRAHAHGVKPQQDFLQKLRRVELVFGFVVALVLGFNQGIEVGQNGVVRGGKALEIGAVADSELFVQLAQHDFNGVNVAVGKIFVAPEEILEKADVLTELGGLAECLGCVGVLRAAALVPCFRLQRVDPVPARHEINETAAEVFRQLHIFVLWIKAQNRLARFEDIAENEL</sequence>